<dbReference type="Proteomes" id="UP000702425">
    <property type="component" value="Unassembled WGS sequence"/>
</dbReference>
<organism evidence="1 2">
    <name type="scientific">Microcoleus asticus IPMA8</name>
    <dbReference type="NCBI Taxonomy" id="2563858"/>
    <lineage>
        <taxon>Bacteria</taxon>
        <taxon>Bacillati</taxon>
        <taxon>Cyanobacteriota</taxon>
        <taxon>Cyanophyceae</taxon>
        <taxon>Oscillatoriophycideae</taxon>
        <taxon>Oscillatoriales</taxon>
        <taxon>Microcoleaceae</taxon>
        <taxon>Microcoleus</taxon>
        <taxon>Microcoleus asticus</taxon>
    </lineage>
</organism>
<reference evidence="1 2" key="1">
    <citation type="journal article" date="2020" name="Sci. Rep.">
        <title>A novel cyanobacterial geosmin producer, revising GeoA distribution and dispersion patterns in Bacteria.</title>
        <authorList>
            <person name="Churro C."/>
            <person name="Semedo-Aguiar A.P."/>
            <person name="Silva A.D."/>
            <person name="Pereira-Leal J.B."/>
            <person name="Leite R.B."/>
        </authorList>
    </citation>
    <scope>NUCLEOTIDE SEQUENCE [LARGE SCALE GENOMIC DNA]</scope>
    <source>
        <strain evidence="1 2">IPMA8</strain>
    </source>
</reference>
<protein>
    <submittedName>
        <fullName evidence="1">Uncharacterized protein</fullName>
    </submittedName>
</protein>
<dbReference type="EMBL" id="SRRZ01000050">
    <property type="protein sequence ID" value="NQE35244.1"/>
    <property type="molecule type" value="Genomic_DNA"/>
</dbReference>
<accession>A0ABX2CXY5</accession>
<gene>
    <name evidence="1" type="ORF">E5S67_02974</name>
</gene>
<evidence type="ECO:0000313" key="2">
    <source>
        <dbReference type="Proteomes" id="UP000702425"/>
    </source>
</evidence>
<dbReference type="RefSeq" id="WP_172188486.1">
    <property type="nucleotide sequence ID" value="NZ_CAWPPK010000264.1"/>
</dbReference>
<proteinExistence type="predicted"/>
<sequence length="81" mass="9165">MTTPTEIGKIMSLEEIFSLYLDEWVLIVNPELDEELNVIRGEVLAHATERDEIYSKLLLRNGKSVAIEYTGSIPDNIAVML</sequence>
<evidence type="ECO:0000313" key="1">
    <source>
        <dbReference type="EMBL" id="NQE35244.1"/>
    </source>
</evidence>
<keyword evidence="2" id="KW-1185">Reference proteome</keyword>
<comment type="caution">
    <text evidence="1">The sequence shown here is derived from an EMBL/GenBank/DDBJ whole genome shotgun (WGS) entry which is preliminary data.</text>
</comment>
<name>A0ABX2CXY5_9CYAN</name>